<dbReference type="EMBL" id="MOOS01000189">
    <property type="protein sequence ID" value="OUB59038.1"/>
    <property type="molecule type" value="Genomic_DNA"/>
</dbReference>
<evidence type="ECO:0000313" key="1">
    <source>
        <dbReference type="EMBL" id="OUB59038.1"/>
    </source>
</evidence>
<gene>
    <name evidence="1" type="ORF">BK750_28710</name>
</gene>
<protein>
    <submittedName>
        <fullName evidence="1">Uncharacterized protein</fullName>
    </submittedName>
</protein>
<comment type="caution">
    <text evidence="1">The sequence shown here is derived from an EMBL/GenBank/DDBJ whole genome shotgun (WGS) entry which is preliminary data.</text>
</comment>
<reference evidence="1 2" key="1">
    <citation type="submission" date="2016-10" db="EMBL/GenBank/DDBJ databases">
        <title>Comparative genomics of Bacillus thuringiensis reveals a path to pathogens against multiple invertebrate hosts.</title>
        <authorList>
            <person name="Zheng J."/>
            <person name="Gao Q."/>
            <person name="Liu H."/>
            <person name="Peng D."/>
            <person name="Ruan L."/>
            <person name="Sun M."/>
        </authorList>
    </citation>
    <scope>NUCLEOTIDE SEQUENCE [LARGE SCALE GENOMIC DNA]</scope>
    <source>
        <strain evidence="1">BGSC 4CF1</strain>
    </source>
</reference>
<proteinExistence type="predicted"/>
<organism evidence="1 2">
    <name type="scientific">Bacillus thuringiensis subsp. jegathesan</name>
    <dbReference type="NCBI Taxonomy" id="56955"/>
    <lineage>
        <taxon>Bacteria</taxon>
        <taxon>Bacillati</taxon>
        <taxon>Bacillota</taxon>
        <taxon>Bacilli</taxon>
        <taxon>Bacillales</taxon>
        <taxon>Bacillaceae</taxon>
        <taxon>Bacillus</taxon>
        <taxon>Bacillus cereus group</taxon>
    </lineage>
</organism>
<dbReference type="Proteomes" id="UP000194853">
    <property type="component" value="Unassembled WGS sequence"/>
</dbReference>
<sequence length="137" mass="15987">MSEEELRQIIKNSTEDSWIVQSNKIVYKGDLSVSVTLGSLLTRQSDKQLEGAVWDNTFNEYKCNRLITLEYRYNDFVYPSNYLYKDTTIIPVPVAANRIHEFYRYEFDIAALLSGDRSKFEDEMKNTKIYTGDTAVK</sequence>
<accession>A0A9X6QV95</accession>
<name>A0A9X6QV95_BACTJ</name>
<evidence type="ECO:0000313" key="2">
    <source>
        <dbReference type="Proteomes" id="UP000194853"/>
    </source>
</evidence>
<dbReference type="RefSeq" id="WP_086404708.1">
    <property type="nucleotide sequence ID" value="NZ_MOOS01000189.1"/>
</dbReference>
<dbReference type="AlphaFoldDB" id="A0A9X6QV95"/>